<dbReference type="EMBL" id="UAVP01000009">
    <property type="protein sequence ID" value="SQA76300.1"/>
    <property type="molecule type" value="Genomic_DNA"/>
</dbReference>
<name>A0AAX2IE37_CAPSP</name>
<gene>
    <name evidence="1" type="ORF">NCTC11653_02224</name>
</gene>
<organism evidence="1 2">
    <name type="scientific">Capnocytophaga sputigena</name>
    <dbReference type="NCBI Taxonomy" id="1019"/>
    <lineage>
        <taxon>Bacteria</taxon>
        <taxon>Pseudomonadati</taxon>
        <taxon>Bacteroidota</taxon>
        <taxon>Flavobacteriia</taxon>
        <taxon>Flavobacteriales</taxon>
        <taxon>Flavobacteriaceae</taxon>
        <taxon>Capnocytophaga</taxon>
    </lineage>
</organism>
<reference evidence="1 2" key="1">
    <citation type="submission" date="2018-06" db="EMBL/GenBank/DDBJ databases">
        <authorList>
            <consortium name="Pathogen Informatics"/>
            <person name="Doyle S."/>
        </authorList>
    </citation>
    <scope>NUCLEOTIDE SEQUENCE [LARGE SCALE GENOMIC DNA]</scope>
    <source>
        <strain evidence="1 2">NCTC11653</strain>
    </source>
</reference>
<proteinExistence type="predicted"/>
<dbReference type="Proteomes" id="UP000249902">
    <property type="component" value="Unassembled WGS sequence"/>
</dbReference>
<evidence type="ECO:0000313" key="1">
    <source>
        <dbReference type="EMBL" id="SQA76300.1"/>
    </source>
</evidence>
<accession>A0AAX2IE37</accession>
<dbReference type="RefSeq" id="WP_232501564.1">
    <property type="nucleotide sequence ID" value="NZ_CP022385.1"/>
</dbReference>
<comment type="caution">
    <text evidence="1">The sequence shown here is derived from an EMBL/GenBank/DDBJ whole genome shotgun (WGS) entry which is preliminary data.</text>
</comment>
<sequence length="1527" mass="170459">MKTHLFTYFFLLSVVAFSQPTKAIDTLKAKGVSTMQTIEKEELWANRISMKELASLPVGIKTRRDGDNATYAIGISKAVFHEGYTEVEVFAKVDIPQKGDDGRPISLFFGATNIKLSKQGGIIGEAKLALLGDVSIPINKDTWQLSLYGGFDMSTGKTEDLTYVEIDCDGFKKLKLSGAVEFSRNLILPLENATVNEAKESTMVTLSNGRQMSAPNRVRGLFNIEAASWNDIVVKVSLEPFVLAKKQNGQNYEGNFQFLVKDAVLDLSDLKNDDAVKFPNSYQKKGLLLPSEDLWKGIYVDKFEIGLPVEFKTSEKAAKNERVRVGASGLIIDKYGLSGDFFAENVFTLNEGITDKENAWAYSLDYLSVQIETNRFVKAQLRGEIVLPVTKMQKENNGKKLGLNYEGLISEGDYKLVVQTKDTIAFDIWKAKAQLFENSSVELRVAEGHFLPKANLHGRIDFAANRSHNDATTNTLAKKTLDFKGITFENLTLQTVSPMIQVGNMSYKGDISFGNFPVSIKRFEVKANDKQANLYFDLALNLMDKSEFAAEAKVGILGELSSESARTQWQFKGLDVSAIKIDTKFSGFTMRGQLDLLENHPVYGNGFNADLQVSVNGGFDVKAKAIFGRKEFRYWYFDASAKLSTGYLINGFGGGAYYKMRRADFASPSEFSPTGLTYEPDPKAGLGLKALVSFAIGSDKVFNGEAAFEMRFNQRGGLDYASIYGKGNVLAEIPGLDQVSNLVSKVNKSLESKAAFLRLETNPDNQSSFQRRFLPMAETAVPSSNDNSAVIQFKAAIQFDIENNSTHGTLDTYINGGFIAGLGENGRAAWAVFHKDPKDWYLYIGTPDDRAGIKLGVGSISLKTGSYFMAGTQLPGSPPPPVEVAQILGRDINELNYMRDENTLANAGGIAFGSNLSIDTGDLAFLIFYANFKAGVGFDLMLKDYGEAACKNTGKQVGINGWYANGQSYAYLQGELGVRIKLLFVRMKVPIIQGSAAVLMQAKLPNPFWMRGYVAGNMNILGGLIKGRFNFKVTLGEQCEFANSSVMDGMKIITDVSPKNNSEKVDVFTTPQATFSMKVNEPIVIPDDNGKTTYKIILEKFEVVDDKGQAVAGGIEWSRAKDRANFVSTDILPPNKSYKAKVEVSFQKQENGIFRPIMENGQIVKEIEVRTFTTGDAPNHIPLQNIEYAYPVVDQKYFFKEEYDKGYIKLKRGQDYLFDIPNWETEVHITQSDSNKAQKTSFVYDSTTNEISYTMPEIKTSQAYQMSIISYQKGKKEPQQKEQEPENINIKETQEGNDYEIAQNKAEELSKEGEINRLIYAFASSKHRTFSEKIAAVKVDDHQFENISPRVKSLKNMIKKGEPFEEMDLVETAYTGNQALISVEATLDDAYFREDINPILYSQLPIDGRFTIKNRDVQEYGLVPKKAISIDNYYLTSVRNNTITPFVLEFFPYIYDISFAYMNDYKDIENQIVSLASDRGISQLNGANHFLRSDFKSIRKGDYKILMRYTLPGNKKTSEGIQIYKKW</sequence>
<protein>
    <submittedName>
        <fullName evidence="1">Uncharacterized protein</fullName>
    </submittedName>
</protein>
<evidence type="ECO:0000313" key="2">
    <source>
        <dbReference type="Proteomes" id="UP000249902"/>
    </source>
</evidence>